<organism evidence="2 3">
    <name type="scientific">Longimicrobium terrae</name>
    <dbReference type="NCBI Taxonomy" id="1639882"/>
    <lineage>
        <taxon>Bacteria</taxon>
        <taxon>Pseudomonadati</taxon>
        <taxon>Gemmatimonadota</taxon>
        <taxon>Longimicrobiia</taxon>
        <taxon>Longimicrobiales</taxon>
        <taxon>Longimicrobiaceae</taxon>
        <taxon>Longimicrobium</taxon>
    </lineage>
</organism>
<comment type="caution">
    <text evidence="2">The sequence shown here is derived from an EMBL/GenBank/DDBJ whole genome shotgun (WGS) entry which is preliminary data.</text>
</comment>
<evidence type="ECO:0000259" key="1">
    <source>
        <dbReference type="Pfam" id="PF13676"/>
    </source>
</evidence>
<dbReference type="SUPFAM" id="SSF52200">
    <property type="entry name" value="Toll/Interleukin receptor TIR domain"/>
    <property type="match status" value="1"/>
</dbReference>
<reference evidence="2 3" key="1">
    <citation type="submission" date="2020-08" db="EMBL/GenBank/DDBJ databases">
        <title>Genomic Encyclopedia of Type Strains, Phase IV (KMG-IV): sequencing the most valuable type-strain genomes for metagenomic binning, comparative biology and taxonomic classification.</title>
        <authorList>
            <person name="Goeker M."/>
        </authorList>
    </citation>
    <scope>NUCLEOTIDE SEQUENCE [LARGE SCALE GENOMIC DNA]</scope>
    <source>
        <strain evidence="2 3">DSM 29007</strain>
    </source>
</reference>
<feature type="domain" description="TIR" evidence="1">
    <location>
        <begin position="3"/>
        <end position="81"/>
    </location>
</feature>
<sequence>MRIFVSYTLRDNVLDRATLVALDSYLREFGDPYIDLLHNPGEDHQRHVLTMLRSASLVLAIVTPKYDRSEWVKLELALAHQHQIPIMSVDAPRGITGAALSALFVSEECTAGILTPSP</sequence>
<evidence type="ECO:0000313" key="2">
    <source>
        <dbReference type="EMBL" id="MBB6070089.1"/>
    </source>
</evidence>
<protein>
    <recommendedName>
        <fullName evidence="1">TIR domain-containing protein</fullName>
    </recommendedName>
</protein>
<dbReference type="Proteomes" id="UP000582837">
    <property type="component" value="Unassembled WGS sequence"/>
</dbReference>
<proteinExistence type="predicted"/>
<dbReference type="Pfam" id="PF13676">
    <property type="entry name" value="TIR_2"/>
    <property type="match status" value="1"/>
</dbReference>
<accession>A0A841GTW0</accession>
<gene>
    <name evidence="2" type="ORF">HNQ61_001706</name>
</gene>
<dbReference type="EMBL" id="JACHIA010000003">
    <property type="protein sequence ID" value="MBB6070089.1"/>
    <property type="molecule type" value="Genomic_DNA"/>
</dbReference>
<name>A0A841GTW0_9BACT</name>
<dbReference type="InterPro" id="IPR000157">
    <property type="entry name" value="TIR_dom"/>
</dbReference>
<dbReference type="RefSeq" id="WP_170039834.1">
    <property type="nucleotide sequence ID" value="NZ_JABDTL010000002.1"/>
</dbReference>
<keyword evidence="3" id="KW-1185">Reference proteome</keyword>
<dbReference type="AlphaFoldDB" id="A0A841GTW0"/>
<evidence type="ECO:0000313" key="3">
    <source>
        <dbReference type="Proteomes" id="UP000582837"/>
    </source>
</evidence>
<dbReference type="Gene3D" id="3.40.50.10140">
    <property type="entry name" value="Toll/interleukin-1 receptor homology (TIR) domain"/>
    <property type="match status" value="1"/>
</dbReference>
<dbReference type="InterPro" id="IPR035897">
    <property type="entry name" value="Toll_tir_struct_dom_sf"/>
</dbReference>
<dbReference type="GO" id="GO:0007165">
    <property type="term" value="P:signal transduction"/>
    <property type="evidence" value="ECO:0007669"/>
    <property type="project" value="InterPro"/>
</dbReference>